<keyword evidence="3" id="KW-1185">Reference proteome</keyword>
<reference evidence="2 3" key="1">
    <citation type="submission" date="2019-10" db="EMBL/GenBank/DDBJ databases">
        <title>Whole genome shotgun sequence of Acrocarpospora corrugata NBRC 13972.</title>
        <authorList>
            <person name="Ichikawa N."/>
            <person name="Kimura A."/>
            <person name="Kitahashi Y."/>
            <person name="Komaki H."/>
            <person name="Oguchi A."/>
        </authorList>
    </citation>
    <scope>NUCLEOTIDE SEQUENCE [LARGE SCALE GENOMIC DNA]</scope>
    <source>
        <strain evidence="2 3">NBRC 13972</strain>
    </source>
</reference>
<proteinExistence type="predicted"/>
<sequence>MRGGDGTKACALLTASAAESLAPAGGACASALLELRLPGAGRAGEVVVWGNEAQVRLAGDTLFLHRSPALSLFFLGGFVSETGVAQCPQTSRSPPNGTGPSPSSR</sequence>
<feature type="region of interest" description="Disordered" evidence="1">
    <location>
        <begin position="85"/>
        <end position="105"/>
    </location>
</feature>
<organism evidence="2 3">
    <name type="scientific">Acrocarpospora corrugata</name>
    <dbReference type="NCBI Taxonomy" id="35763"/>
    <lineage>
        <taxon>Bacteria</taxon>
        <taxon>Bacillati</taxon>
        <taxon>Actinomycetota</taxon>
        <taxon>Actinomycetes</taxon>
        <taxon>Streptosporangiales</taxon>
        <taxon>Streptosporangiaceae</taxon>
        <taxon>Acrocarpospora</taxon>
    </lineage>
</organism>
<dbReference type="AlphaFoldDB" id="A0A5M3W3N9"/>
<evidence type="ECO:0000313" key="2">
    <source>
        <dbReference type="EMBL" id="GES03655.1"/>
    </source>
</evidence>
<accession>A0A5M3W3N9</accession>
<protein>
    <submittedName>
        <fullName evidence="2">Uncharacterized protein</fullName>
    </submittedName>
</protein>
<gene>
    <name evidence="2" type="ORF">Acor_57210</name>
</gene>
<evidence type="ECO:0000256" key="1">
    <source>
        <dbReference type="SAM" id="MobiDB-lite"/>
    </source>
</evidence>
<name>A0A5M3W3N9_9ACTN</name>
<dbReference type="Proteomes" id="UP000334990">
    <property type="component" value="Unassembled WGS sequence"/>
</dbReference>
<evidence type="ECO:0000313" key="3">
    <source>
        <dbReference type="Proteomes" id="UP000334990"/>
    </source>
</evidence>
<comment type="caution">
    <text evidence="2">The sequence shown here is derived from an EMBL/GenBank/DDBJ whole genome shotgun (WGS) entry which is preliminary data.</text>
</comment>
<feature type="compositionally biased region" description="Low complexity" evidence="1">
    <location>
        <begin position="90"/>
        <end position="105"/>
    </location>
</feature>
<dbReference type="EMBL" id="BLAD01000071">
    <property type="protein sequence ID" value="GES03655.1"/>
    <property type="molecule type" value="Genomic_DNA"/>
</dbReference>